<organism evidence="2 3">
    <name type="scientific">Pseudoduganella lurida</name>
    <dbReference type="NCBI Taxonomy" id="1036180"/>
    <lineage>
        <taxon>Bacteria</taxon>
        <taxon>Pseudomonadati</taxon>
        <taxon>Pseudomonadota</taxon>
        <taxon>Betaproteobacteria</taxon>
        <taxon>Burkholderiales</taxon>
        <taxon>Oxalobacteraceae</taxon>
        <taxon>Telluria group</taxon>
        <taxon>Pseudoduganella</taxon>
    </lineage>
</organism>
<dbReference type="GO" id="GO:0003677">
    <property type="term" value="F:DNA binding"/>
    <property type="evidence" value="ECO:0007669"/>
    <property type="project" value="InterPro"/>
</dbReference>
<dbReference type="Gene3D" id="1.10.260.40">
    <property type="entry name" value="lambda repressor-like DNA-binding domains"/>
    <property type="match status" value="1"/>
</dbReference>
<dbReference type="SUPFAM" id="SSF47413">
    <property type="entry name" value="lambda repressor-like DNA-binding domains"/>
    <property type="match status" value="1"/>
</dbReference>
<evidence type="ECO:0000256" key="1">
    <source>
        <dbReference type="SAM" id="MobiDB-lite"/>
    </source>
</evidence>
<evidence type="ECO:0008006" key="4">
    <source>
        <dbReference type="Google" id="ProtNLM"/>
    </source>
</evidence>
<evidence type="ECO:0000313" key="2">
    <source>
        <dbReference type="EMBL" id="TWI62903.1"/>
    </source>
</evidence>
<keyword evidence="3" id="KW-1185">Reference proteome</keyword>
<dbReference type="InterPro" id="IPR001387">
    <property type="entry name" value="Cro/C1-type_HTH"/>
</dbReference>
<feature type="compositionally biased region" description="Basic and acidic residues" evidence="1">
    <location>
        <begin position="99"/>
        <end position="110"/>
    </location>
</feature>
<dbReference type="OrthoDB" id="8690238at2"/>
<dbReference type="AlphaFoldDB" id="A0A562R237"/>
<gene>
    <name evidence="2" type="ORF">IP91_03741</name>
</gene>
<accession>A0A562R237</accession>
<dbReference type="RefSeq" id="WP_145650621.1">
    <property type="nucleotide sequence ID" value="NZ_VLLB01000007.1"/>
</dbReference>
<dbReference type="Proteomes" id="UP000318431">
    <property type="component" value="Unassembled WGS sequence"/>
</dbReference>
<dbReference type="EMBL" id="VLLB01000007">
    <property type="protein sequence ID" value="TWI62903.1"/>
    <property type="molecule type" value="Genomic_DNA"/>
</dbReference>
<proteinExistence type="predicted"/>
<protein>
    <recommendedName>
        <fullName evidence="4">Helix-turn-helix domain-containing protein</fullName>
    </recommendedName>
</protein>
<sequence length="110" mass="12240">MPKKLLPPIATPTLVQERLTSWGRCILNERLRQRIKVADLCARVGVSEATLRRLERGDPGAAVGTYLTALLVLGVFDDAVPALPQSLMLASGQRRVKSTRQEREHDADYF</sequence>
<reference evidence="2 3" key="1">
    <citation type="journal article" date="2015" name="Stand. Genomic Sci.">
        <title>Genomic Encyclopedia of Bacterial and Archaeal Type Strains, Phase III: the genomes of soil and plant-associated and newly described type strains.</title>
        <authorList>
            <person name="Whitman W.B."/>
            <person name="Woyke T."/>
            <person name="Klenk H.P."/>
            <person name="Zhou Y."/>
            <person name="Lilburn T.G."/>
            <person name="Beck B.J."/>
            <person name="De Vos P."/>
            <person name="Vandamme P."/>
            <person name="Eisen J.A."/>
            <person name="Garrity G."/>
            <person name="Hugenholtz P."/>
            <person name="Kyrpides N.C."/>
        </authorList>
    </citation>
    <scope>NUCLEOTIDE SEQUENCE [LARGE SCALE GENOMIC DNA]</scope>
    <source>
        <strain evidence="2 3">CGMCC 1.10822</strain>
    </source>
</reference>
<dbReference type="InterPro" id="IPR010982">
    <property type="entry name" value="Lambda_DNA-bd_dom_sf"/>
</dbReference>
<feature type="region of interest" description="Disordered" evidence="1">
    <location>
        <begin position="91"/>
        <end position="110"/>
    </location>
</feature>
<comment type="caution">
    <text evidence="2">The sequence shown here is derived from an EMBL/GenBank/DDBJ whole genome shotgun (WGS) entry which is preliminary data.</text>
</comment>
<evidence type="ECO:0000313" key="3">
    <source>
        <dbReference type="Proteomes" id="UP000318431"/>
    </source>
</evidence>
<name>A0A562R237_9BURK</name>
<dbReference type="CDD" id="cd00093">
    <property type="entry name" value="HTH_XRE"/>
    <property type="match status" value="1"/>
</dbReference>